<dbReference type="EMBL" id="BAABGJ010000081">
    <property type="protein sequence ID" value="GAA4359597.1"/>
    <property type="molecule type" value="Genomic_DNA"/>
</dbReference>
<evidence type="ECO:0000313" key="3">
    <source>
        <dbReference type="EMBL" id="GAA4359597.1"/>
    </source>
</evidence>
<comment type="caution">
    <text evidence="3">The sequence shown here is derived from an EMBL/GenBank/DDBJ whole genome shotgun (WGS) entry which is preliminary data.</text>
</comment>
<dbReference type="PROSITE" id="PS51733">
    <property type="entry name" value="BPL_LPL_CATALYTIC"/>
    <property type="match status" value="1"/>
</dbReference>
<dbReference type="InterPro" id="IPR004143">
    <property type="entry name" value="BPL_LPL_catalytic"/>
</dbReference>
<reference evidence="4" key="1">
    <citation type="journal article" date="2019" name="Int. J. Syst. Evol. Microbiol.">
        <title>The Global Catalogue of Microorganisms (GCM) 10K type strain sequencing project: providing services to taxonomists for standard genome sequencing and annotation.</title>
        <authorList>
            <consortium name="The Broad Institute Genomics Platform"/>
            <consortium name="The Broad Institute Genome Sequencing Center for Infectious Disease"/>
            <person name="Wu L."/>
            <person name="Ma J."/>
        </authorList>
    </citation>
    <scope>NUCLEOTIDE SEQUENCE [LARGE SCALE GENOMIC DNA]</scope>
    <source>
        <strain evidence="4">JCM 17804</strain>
    </source>
</reference>
<dbReference type="SUPFAM" id="SSF55681">
    <property type="entry name" value="Class II aaRS and biotin synthetases"/>
    <property type="match status" value="1"/>
</dbReference>
<evidence type="ECO:0000259" key="2">
    <source>
        <dbReference type="PROSITE" id="PS51733"/>
    </source>
</evidence>
<dbReference type="NCBIfam" id="TIGR00121">
    <property type="entry name" value="birA_ligase"/>
    <property type="match status" value="1"/>
</dbReference>
<dbReference type="CDD" id="cd16442">
    <property type="entry name" value="BPL"/>
    <property type="match status" value="1"/>
</dbReference>
<sequence length="264" mass="28418">MADPWFEAQIAAAVAPLLPGLAVEVVDEIDSTSSELMRRARDGRTQPVLLVAKRQTAGRGRMGRAWQSSQAEQEPASLTFSLGLPLMPRDWSGLSLAVGVSVAESLDAPNMAKVALKWPNDLWVEERKLGGILIETALPQDGSAERYLVIGIGINIGAPEGTGMSTPPAWIAQWRPEATAPQLLREIVPPLVSHVLLFGDRGFVPFAERFARRDLLRGREVQLSDGTLGHCEGVGWGGELLVRTASGMKNITSAEVSVRPRAAT</sequence>
<organism evidence="3 4">
    <name type="scientific">Variovorax defluvii</name>
    <dbReference type="NCBI Taxonomy" id="913761"/>
    <lineage>
        <taxon>Bacteria</taxon>
        <taxon>Pseudomonadati</taxon>
        <taxon>Pseudomonadota</taxon>
        <taxon>Betaproteobacteria</taxon>
        <taxon>Burkholderiales</taxon>
        <taxon>Comamonadaceae</taxon>
        <taxon>Variovorax</taxon>
    </lineage>
</organism>
<dbReference type="Gene3D" id="3.30.930.10">
    <property type="entry name" value="Bira Bifunctional Protein, Domain 2"/>
    <property type="match status" value="1"/>
</dbReference>
<proteinExistence type="predicted"/>
<dbReference type="PANTHER" id="PTHR12835">
    <property type="entry name" value="BIOTIN PROTEIN LIGASE"/>
    <property type="match status" value="1"/>
</dbReference>
<evidence type="ECO:0000256" key="1">
    <source>
        <dbReference type="ARBA" id="ARBA00022598"/>
    </source>
</evidence>
<dbReference type="Proteomes" id="UP001500975">
    <property type="component" value="Unassembled WGS sequence"/>
</dbReference>
<feature type="domain" description="BPL/LPL catalytic" evidence="2">
    <location>
        <begin position="8"/>
        <end position="199"/>
    </location>
</feature>
<dbReference type="InterPro" id="IPR004408">
    <property type="entry name" value="Biotin_CoA_COase_ligase"/>
</dbReference>
<name>A0ABP8IIH7_9BURK</name>
<dbReference type="InterPro" id="IPR045864">
    <property type="entry name" value="aa-tRNA-synth_II/BPL/LPL"/>
</dbReference>
<evidence type="ECO:0000313" key="4">
    <source>
        <dbReference type="Proteomes" id="UP001500975"/>
    </source>
</evidence>
<gene>
    <name evidence="3" type="ORF">GCM10023165_55870</name>
</gene>
<dbReference type="Pfam" id="PF03099">
    <property type="entry name" value="BPL_LplA_LipB"/>
    <property type="match status" value="1"/>
</dbReference>
<accession>A0ABP8IIH7</accession>
<dbReference type="PANTHER" id="PTHR12835:SF5">
    <property type="entry name" value="BIOTIN--PROTEIN LIGASE"/>
    <property type="match status" value="1"/>
</dbReference>
<keyword evidence="4" id="KW-1185">Reference proteome</keyword>
<protein>
    <recommendedName>
        <fullName evidence="2">BPL/LPL catalytic domain-containing protein</fullName>
    </recommendedName>
</protein>
<keyword evidence="1" id="KW-0436">Ligase</keyword>
<dbReference type="RefSeq" id="WP_345542118.1">
    <property type="nucleotide sequence ID" value="NZ_BAABGJ010000081.1"/>
</dbReference>